<dbReference type="InterPro" id="IPR038232">
    <property type="entry name" value="PknH-like_Extracell_sf"/>
</dbReference>
<organism evidence="3 4">
    <name type="scientific">Mycolicibacterium arenosum</name>
    <dbReference type="NCBI Taxonomy" id="2952157"/>
    <lineage>
        <taxon>Bacteria</taxon>
        <taxon>Bacillati</taxon>
        <taxon>Actinomycetota</taxon>
        <taxon>Actinomycetes</taxon>
        <taxon>Mycobacteriales</taxon>
        <taxon>Mycobacteriaceae</taxon>
        <taxon>Mycolicibacterium</taxon>
    </lineage>
</organism>
<proteinExistence type="predicted"/>
<feature type="signal peptide" evidence="1">
    <location>
        <begin position="1"/>
        <end position="22"/>
    </location>
</feature>
<comment type="caution">
    <text evidence="3">The sequence shown here is derived from an EMBL/GenBank/DDBJ whole genome shotgun (WGS) entry which is preliminary data.</text>
</comment>
<evidence type="ECO:0000259" key="2">
    <source>
        <dbReference type="Pfam" id="PF14032"/>
    </source>
</evidence>
<dbReference type="InterPro" id="IPR026954">
    <property type="entry name" value="PknH-like_Extracell"/>
</dbReference>
<dbReference type="Proteomes" id="UP001651690">
    <property type="component" value="Unassembled WGS sequence"/>
</dbReference>
<dbReference type="PROSITE" id="PS51257">
    <property type="entry name" value="PROKAR_LIPOPROTEIN"/>
    <property type="match status" value="1"/>
</dbReference>
<keyword evidence="1" id="KW-0732">Signal</keyword>
<dbReference type="EMBL" id="JANDBD010000013">
    <property type="protein sequence ID" value="MCP9275884.1"/>
    <property type="molecule type" value="Genomic_DNA"/>
</dbReference>
<dbReference type="RefSeq" id="WP_255063726.1">
    <property type="nucleotide sequence ID" value="NZ_JANDBD010000013.1"/>
</dbReference>
<evidence type="ECO:0000313" key="4">
    <source>
        <dbReference type="Proteomes" id="UP001651690"/>
    </source>
</evidence>
<sequence>MIVVSRCAALLAAVVVAASLSACTRSVDGDGHYADAKTAAQTPSNTSAQSDRLIKIDQLPSLVLPPADIGEIMGVPGMQMLVPYQTFEQMPDDTISDPACFGAMFGAVEPVYRGSGYQGVLGQRLADPADMSAGRLDQAIIAFGDGADATAYVSDQVDAWKDCGGKPLTLKVADMQVNWAVDVPRYVNGVDVLTRTQEGGDGFGCGRGILAKDNTVIDVAVCGPDTVKAGDYAAAIADGINAKYPE</sequence>
<reference evidence="3 4" key="1">
    <citation type="submission" date="2022-06" db="EMBL/GenBank/DDBJ databases">
        <title>Mycolicibacterium sp. CAU 1645 isolated from seawater.</title>
        <authorList>
            <person name="Kim W."/>
        </authorList>
    </citation>
    <scope>NUCLEOTIDE SEQUENCE [LARGE SCALE GENOMIC DNA]</scope>
    <source>
        <strain evidence="3 4">CAU 1645</strain>
    </source>
</reference>
<evidence type="ECO:0000313" key="3">
    <source>
        <dbReference type="EMBL" id="MCP9275884.1"/>
    </source>
</evidence>
<protein>
    <submittedName>
        <fullName evidence="3">Sensor domain-containing protein</fullName>
    </submittedName>
</protein>
<gene>
    <name evidence="3" type="ORF">NM203_27215</name>
</gene>
<evidence type="ECO:0000256" key="1">
    <source>
        <dbReference type="SAM" id="SignalP"/>
    </source>
</evidence>
<name>A0ABT1M9N6_9MYCO</name>
<dbReference type="Pfam" id="PF14032">
    <property type="entry name" value="PknH_C"/>
    <property type="match status" value="1"/>
</dbReference>
<feature type="chain" id="PRO_5046743034" evidence="1">
    <location>
        <begin position="23"/>
        <end position="246"/>
    </location>
</feature>
<feature type="domain" description="PknH-like extracellular" evidence="2">
    <location>
        <begin position="57"/>
        <end position="242"/>
    </location>
</feature>
<accession>A0ABT1M9N6</accession>
<dbReference type="Gene3D" id="3.40.1000.70">
    <property type="entry name" value="PknH-like extracellular domain"/>
    <property type="match status" value="1"/>
</dbReference>
<keyword evidence="4" id="KW-1185">Reference proteome</keyword>